<reference evidence="2 3" key="1">
    <citation type="submission" date="2018-08" db="EMBL/GenBank/DDBJ databases">
        <title>Bacillus chawlae sp. nov., Bacillus glennii sp. nov., and Bacillus saganii sp. nov. Isolated from the Vehicle Assembly Building at Kennedy Space Center where the Viking Spacecraft were Assembled.</title>
        <authorList>
            <person name="Seuylemezian A."/>
            <person name="Vaishampayan P."/>
        </authorList>
    </citation>
    <scope>NUCLEOTIDE SEQUENCE [LARGE SCALE GENOMIC DNA]</scope>
    <source>
        <strain evidence="2 3">V47-23a</strain>
    </source>
</reference>
<dbReference type="Proteomes" id="UP000264541">
    <property type="component" value="Unassembled WGS sequence"/>
</dbReference>
<accession>A0A372LJ21</accession>
<evidence type="ECO:0000313" key="3">
    <source>
        <dbReference type="Proteomes" id="UP000264541"/>
    </source>
</evidence>
<sequence>MREPHLVYCFQPRQVNRSKIHPHFLVRCLFGKTNSREKRINGDPAAQAGAEEAPEPPAGSEYLERKPTGMFNKA</sequence>
<comment type="caution">
    <text evidence="2">The sequence shown here is derived from an EMBL/GenBank/DDBJ whole genome shotgun (WGS) entry which is preliminary data.</text>
</comment>
<dbReference type="EMBL" id="QVTE01000051">
    <property type="protein sequence ID" value="RFU66363.1"/>
    <property type="molecule type" value="Genomic_DNA"/>
</dbReference>
<gene>
    <name evidence="2" type="ORF">D0469_17150</name>
</gene>
<proteinExistence type="predicted"/>
<name>A0A372LJ21_9BACI</name>
<feature type="region of interest" description="Disordered" evidence="1">
    <location>
        <begin position="36"/>
        <end position="74"/>
    </location>
</feature>
<keyword evidence="3" id="KW-1185">Reference proteome</keyword>
<organism evidence="2 3">
    <name type="scientific">Peribacillus saganii</name>
    <dbReference type="NCBI Taxonomy" id="2303992"/>
    <lineage>
        <taxon>Bacteria</taxon>
        <taxon>Bacillati</taxon>
        <taxon>Bacillota</taxon>
        <taxon>Bacilli</taxon>
        <taxon>Bacillales</taxon>
        <taxon>Bacillaceae</taxon>
        <taxon>Peribacillus</taxon>
    </lineage>
</organism>
<dbReference type="AlphaFoldDB" id="A0A372LJ21"/>
<evidence type="ECO:0000256" key="1">
    <source>
        <dbReference type="SAM" id="MobiDB-lite"/>
    </source>
</evidence>
<protein>
    <submittedName>
        <fullName evidence="2">Uncharacterized protein</fullName>
    </submittedName>
</protein>
<evidence type="ECO:0000313" key="2">
    <source>
        <dbReference type="EMBL" id="RFU66363.1"/>
    </source>
</evidence>